<dbReference type="HOGENOM" id="CLU_2248327_0_0_5"/>
<dbReference type="KEGG" id="smx:SM11_pC1489"/>
<dbReference type="EMBL" id="CP001831">
    <property type="protein sequence ID" value="AEH82563.1"/>
    <property type="molecule type" value="Genomic_DNA"/>
</dbReference>
<dbReference type="Proteomes" id="UP000009045">
    <property type="component" value="Plasmid pSmeSM11c"/>
</dbReference>
<geneLocation type="plasmid" evidence="1 2">
    <name>pSmeSM11c</name>
</geneLocation>
<dbReference type="AlphaFoldDB" id="F7XBX5"/>
<organism evidence="1 2">
    <name type="scientific">Sinorhizobium meliloti (strain SM11)</name>
    <dbReference type="NCBI Taxonomy" id="707241"/>
    <lineage>
        <taxon>Bacteria</taxon>
        <taxon>Pseudomonadati</taxon>
        <taxon>Pseudomonadota</taxon>
        <taxon>Alphaproteobacteria</taxon>
        <taxon>Hyphomicrobiales</taxon>
        <taxon>Rhizobiaceae</taxon>
        <taxon>Sinorhizobium/Ensifer group</taxon>
        <taxon>Sinorhizobium</taxon>
    </lineage>
</organism>
<evidence type="ECO:0000313" key="1">
    <source>
        <dbReference type="EMBL" id="AEH82563.1"/>
    </source>
</evidence>
<reference evidence="1 2" key="1">
    <citation type="journal article" date="2011" name="J. Biotechnol.">
        <title>The complete genome sequence of the dominant Sinorhizobium meliloti field isolate SM11 extends the S. meliloti pan-genome.</title>
        <authorList>
            <person name="Schneiker-Bekel S."/>
            <person name="Wibberg D."/>
            <person name="Bekel T."/>
            <person name="Blom J."/>
            <person name="Linke B."/>
            <person name="Neuweger H."/>
            <person name="Stiens M."/>
            <person name="Vorholter F.J."/>
            <person name="Weidner S."/>
            <person name="Goesmann A."/>
            <person name="Puhler A."/>
            <person name="Schluter A."/>
        </authorList>
    </citation>
    <scope>NUCLEOTIDE SEQUENCE [LARGE SCALE GENOMIC DNA]</scope>
    <source>
        <strain evidence="1 2">SM11</strain>
        <plasmid evidence="2">pSmeSM11c</plasmid>
    </source>
</reference>
<protein>
    <submittedName>
        <fullName evidence="1">Uncharacterized protein</fullName>
    </submittedName>
</protein>
<evidence type="ECO:0000313" key="2">
    <source>
        <dbReference type="Proteomes" id="UP000009045"/>
    </source>
</evidence>
<accession>F7XBX5</accession>
<sequence>MSLTFISLRLVLCAIELLPFAESRPEQAAAASSVNSQKITTQAQVRSLKPQILGPFGDAAFAFAFTGLTQLESPHIIVPDRRWLRHHGSVRQHYAYPGKFNGYA</sequence>
<gene>
    <name evidence="1" type="ordered locus">SM11_pC1489</name>
</gene>
<name>F7XBX5_SINMM</name>
<keyword evidence="1" id="KW-0614">Plasmid</keyword>
<proteinExistence type="predicted"/>